<feature type="compositionally biased region" description="Basic and acidic residues" evidence="1">
    <location>
        <begin position="317"/>
        <end position="326"/>
    </location>
</feature>
<feature type="compositionally biased region" description="Basic residues" evidence="1">
    <location>
        <begin position="262"/>
        <end position="274"/>
    </location>
</feature>
<feature type="compositionally biased region" description="Low complexity" evidence="1">
    <location>
        <begin position="327"/>
        <end position="337"/>
    </location>
</feature>
<sequence length="504" mass="53904">MATDISSTTRDGGGPTALPRKPLSNKSNIAVSQHPWDRKDSSDGSPSPLSSIPDAFWVSSGSDLAKSPPPPPFGSGTAAATKAAGLNKPATPPSSAASSSPLRPIDLDSESPLSRLESPFLYGHGTELTPILEQCSVATLRTTSPSTSDLSSLMQGTPGGAFGNRKDHAYTHVHDTPINTIRRDARRLPHPHSVSLGDLSLVISPQQESQPGGGARLQHRSQRSEPTVTVGVADVHAYPQRPLFPPHRSPMTTPAVTDVLRRRGRQQQHQHRRSGVGPRPGSLSRLTTAFRGEFRGRRSAHGDVARYPFLRRRKAGKREWEDDRGSDAAPPSSLASDRSATIAAFGDATAGTSAAASSSRRPRGNADQRAPAVLQPGPARKQVQGRAPSQPSLSLPKTARAYRRDSQPRDRSGAVATRGLSATAALELAADPHGGRPQQRRQQLQQRRDEGSGLCRACGRPVGEDWSLLSTIVGEGDGARIGDDWCCRCAWRKVRCVACYRPSF</sequence>
<accession>A0A4Q4TJE3</accession>
<protein>
    <submittedName>
        <fullName evidence="2">Uncharacterized protein</fullName>
    </submittedName>
</protein>
<comment type="caution">
    <text evidence="2">The sequence shown here is derived from an EMBL/GenBank/DDBJ whole genome shotgun (WGS) entry which is preliminary data.</text>
</comment>
<reference evidence="2 3" key="1">
    <citation type="submission" date="2018-06" db="EMBL/GenBank/DDBJ databases">
        <title>Complete Genomes of Monosporascus.</title>
        <authorList>
            <person name="Robinson A.J."/>
            <person name="Natvig D.O."/>
        </authorList>
    </citation>
    <scope>NUCLEOTIDE SEQUENCE [LARGE SCALE GENOMIC DNA]</scope>
    <source>
        <strain evidence="2 3">CBS 110550</strain>
    </source>
</reference>
<name>A0A4Q4TJE3_9PEZI</name>
<feature type="region of interest" description="Disordered" evidence="1">
    <location>
        <begin position="260"/>
        <end position="285"/>
    </location>
</feature>
<proteinExistence type="predicted"/>
<dbReference type="OrthoDB" id="4157036at2759"/>
<feature type="region of interest" description="Disordered" evidence="1">
    <location>
        <begin position="205"/>
        <end position="228"/>
    </location>
</feature>
<feature type="region of interest" description="Disordered" evidence="1">
    <location>
        <begin position="1"/>
        <end position="110"/>
    </location>
</feature>
<keyword evidence="3" id="KW-1185">Reference proteome</keyword>
<feature type="compositionally biased region" description="Low complexity" evidence="1">
    <location>
        <begin position="436"/>
        <end position="445"/>
    </location>
</feature>
<gene>
    <name evidence="2" type="ORF">DL764_003000</name>
</gene>
<organism evidence="2 3">
    <name type="scientific">Monosporascus ibericus</name>
    <dbReference type="NCBI Taxonomy" id="155417"/>
    <lineage>
        <taxon>Eukaryota</taxon>
        <taxon>Fungi</taxon>
        <taxon>Dikarya</taxon>
        <taxon>Ascomycota</taxon>
        <taxon>Pezizomycotina</taxon>
        <taxon>Sordariomycetes</taxon>
        <taxon>Xylariomycetidae</taxon>
        <taxon>Xylariales</taxon>
        <taxon>Xylariales incertae sedis</taxon>
        <taxon>Monosporascus</taxon>
    </lineage>
</organism>
<feature type="compositionally biased region" description="Low complexity" evidence="1">
    <location>
        <begin position="350"/>
        <end position="359"/>
    </location>
</feature>
<feature type="compositionally biased region" description="Polar residues" evidence="1">
    <location>
        <begin position="1"/>
        <end position="10"/>
    </location>
</feature>
<dbReference type="EMBL" id="QJNU01000119">
    <property type="protein sequence ID" value="RYP06698.1"/>
    <property type="molecule type" value="Genomic_DNA"/>
</dbReference>
<feature type="compositionally biased region" description="Low complexity" evidence="1">
    <location>
        <begin position="76"/>
        <end position="85"/>
    </location>
</feature>
<feature type="region of interest" description="Disordered" evidence="1">
    <location>
        <begin position="315"/>
        <end position="337"/>
    </location>
</feature>
<feature type="region of interest" description="Disordered" evidence="1">
    <location>
        <begin position="350"/>
        <end position="450"/>
    </location>
</feature>
<feature type="compositionally biased region" description="Low complexity" evidence="1">
    <location>
        <begin position="43"/>
        <end position="54"/>
    </location>
</feature>
<evidence type="ECO:0000313" key="3">
    <source>
        <dbReference type="Proteomes" id="UP000293360"/>
    </source>
</evidence>
<feature type="compositionally biased region" description="Basic and acidic residues" evidence="1">
    <location>
        <begin position="402"/>
        <end position="412"/>
    </location>
</feature>
<evidence type="ECO:0000256" key="1">
    <source>
        <dbReference type="SAM" id="MobiDB-lite"/>
    </source>
</evidence>
<dbReference type="AlphaFoldDB" id="A0A4Q4TJE3"/>
<dbReference type="Proteomes" id="UP000293360">
    <property type="component" value="Unassembled WGS sequence"/>
</dbReference>
<evidence type="ECO:0000313" key="2">
    <source>
        <dbReference type="EMBL" id="RYP06698.1"/>
    </source>
</evidence>